<dbReference type="PROSITE" id="PS00211">
    <property type="entry name" value="ABC_TRANSPORTER_1"/>
    <property type="match status" value="1"/>
</dbReference>
<organism evidence="4 5">
    <name type="scientific">Lactococcus allomyrinae</name>
    <dbReference type="NCBI Taxonomy" id="2419773"/>
    <lineage>
        <taxon>Bacteria</taxon>
        <taxon>Bacillati</taxon>
        <taxon>Bacillota</taxon>
        <taxon>Bacilli</taxon>
        <taxon>Lactobacillales</taxon>
        <taxon>Streptococcaceae</taxon>
        <taxon>Lactococcus</taxon>
    </lineage>
</organism>
<dbReference type="SUPFAM" id="SSF52540">
    <property type="entry name" value="P-loop containing nucleoside triphosphate hydrolases"/>
    <property type="match status" value="1"/>
</dbReference>
<sequence>MTLSVKIHQQLFLQRLDFEAEFTSLITGLSGPSGIGKSTILKNIAGLSLSSQAEITFDNEVWASSSKHIFQPTYKRNLAFVMQEVSLFPHLDVEKNIRFPLTTHQKRSVSKAEDLSVLTEKLGIEKLIHQPTHKLSGGQKQRVALARALYSQPRLLLLDEPFNGLDEENAMLASQLLKSIIEEKQIPTIIVSHRKNELDALTNHIIKIK</sequence>
<reference evidence="4 5" key="1">
    <citation type="submission" date="2018-09" db="EMBL/GenBank/DDBJ databases">
        <title>Genome sequencing of strain 1JSPR-7.</title>
        <authorList>
            <person name="Heo J."/>
            <person name="Kim S.-J."/>
            <person name="Kwon S.-W."/>
        </authorList>
    </citation>
    <scope>NUCLEOTIDE SEQUENCE [LARGE SCALE GENOMIC DNA]</scope>
    <source>
        <strain evidence="4 5">1JSPR-7</strain>
    </source>
</reference>
<accession>A0A387BKJ4</accession>
<dbReference type="OrthoDB" id="9785080at2"/>
<dbReference type="PANTHER" id="PTHR43514:SF4">
    <property type="entry name" value="ABC TRANSPORTER I FAMILY MEMBER 10"/>
    <property type="match status" value="1"/>
</dbReference>
<feature type="domain" description="ABC transporter" evidence="3">
    <location>
        <begin position="2"/>
        <end position="208"/>
    </location>
</feature>
<dbReference type="InterPro" id="IPR003439">
    <property type="entry name" value="ABC_transporter-like_ATP-bd"/>
</dbReference>
<keyword evidence="1" id="KW-0547">Nucleotide-binding</keyword>
<dbReference type="EMBL" id="CP032627">
    <property type="protein sequence ID" value="AYG01536.1"/>
    <property type="molecule type" value="Genomic_DNA"/>
</dbReference>
<evidence type="ECO:0000313" key="4">
    <source>
        <dbReference type="EMBL" id="AYG01536.1"/>
    </source>
</evidence>
<dbReference type="GO" id="GO:0016887">
    <property type="term" value="F:ATP hydrolysis activity"/>
    <property type="evidence" value="ECO:0007669"/>
    <property type="project" value="InterPro"/>
</dbReference>
<name>A0A387BKJ4_9LACT</name>
<keyword evidence="2 4" id="KW-0067">ATP-binding</keyword>
<gene>
    <name evidence="4" type="ORF">D7I46_10960</name>
</gene>
<dbReference type="RefSeq" id="WP_120772906.1">
    <property type="nucleotide sequence ID" value="NZ_CP032627.1"/>
</dbReference>
<protein>
    <submittedName>
        <fullName evidence="4">ATP-binding cassette domain-containing protein</fullName>
    </submittedName>
</protein>
<dbReference type="AlphaFoldDB" id="A0A387BKJ4"/>
<evidence type="ECO:0000259" key="3">
    <source>
        <dbReference type="PROSITE" id="PS50893"/>
    </source>
</evidence>
<dbReference type="Proteomes" id="UP000269374">
    <property type="component" value="Chromosome"/>
</dbReference>
<dbReference type="Gene3D" id="3.40.50.300">
    <property type="entry name" value="P-loop containing nucleotide triphosphate hydrolases"/>
    <property type="match status" value="1"/>
</dbReference>
<evidence type="ECO:0000256" key="1">
    <source>
        <dbReference type="ARBA" id="ARBA00022741"/>
    </source>
</evidence>
<dbReference type="PANTHER" id="PTHR43514">
    <property type="entry name" value="ABC TRANSPORTER I FAMILY MEMBER 10"/>
    <property type="match status" value="1"/>
</dbReference>
<evidence type="ECO:0000256" key="2">
    <source>
        <dbReference type="ARBA" id="ARBA00022840"/>
    </source>
</evidence>
<dbReference type="InterPro" id="IPR050334">
    <property type="entry name" value="Molybdenum_import_ModC"/>
</dbReference>
<evidence type="ECO:0000313" key="5">
    <source>
        <dbReference type="Proteomes" id="UP000269374"/>
    </source>
</evidence>
<dbReference type="SMART" id="SM00382">
    <property type="entry name" value="AAA"/>
    <property type="match status" value="1"/>
</dbReference>
<dbReference type="Pfam" id="PF00005">
    <property type="entry name" value="ABC_tran"/>
    <property type="match status" value="1"/>
</dbReference>
<dbReference type="GO" id="GO:0005524">
    <property type="term" value="F:ATP binding"/>
    <property type="evidence" value="ECO:0007669"/>
    <property type="project" value="UniProtKB-KW"/>
</dbReference>
<dbReference type="InterPro" id="IPR003593">
    <property type="entry name" value="AAA+_ATPase"/>
</dbReference>
<dbReference type="KEGG" id="lact:D7I46_10960"/>
<dbReference type="InterPro" id="IPR027417">
    <property type="entry name" value="P-loop_NTPase"/>
</dbReference>
<proteinExistence type="predicted"/>
<dbReference type="InterPro" id="IPR017871">
    <property type="entry name" value="ABC_transporter-like_CS"/>
</dbReference>
<keyword evidence="5" id="KW-1185">Reference proteome</keyword>
<dbReference type="PROSITE" id="PS50893">
    <property type="entry name" value="ABC_TRANSPORTER_2"/>
    <property type="match status" value="1"/>
</dbReference>